<evidence type="ECO:0000256" key="1">
    <source>
        <dbReference type="ARBA" id="ARBA00023015"/>
    </source>
</evidence>
<dbReference type="Gene3D" id="1.10.10.10">
    <property type="entry name" value="Winged helix-like DNA-binding domain superfamily/Winged helix DNA-binding domain"/>
    <property type="match status" value="1"/>
</dbReference>
<dbReference type="InterPro" id="IPR001347">
    <property type="entry name" value="SIS_dom"/>
</dbReference>
<dbReference type="SUPFAM" id="SSF46689">
    <property type="entry name" value="Homeodomain-like"/>
    <property type="match status" value="1"/>
</dbReference>
<dbReference type="InterPro" id="IPR000281">
    <property type="entry name" value="HTH_RpiR"/>
</dbReference>
<dbReference type="RefSeq" id="WP_054642661.1">
    <property type="nucleotide sequence ID" value="NZ_LNUB01000011.1"/>
</dbReference>
<dbReference type="InterPro" id="IPR036388">
    <property type="entry name" value="WH-like_DNA-bd_sf"/>
</dbReference>
<dbReference type="GO" id="GO:0003700">
    <property type="term" value="F:DNA-binding transcription factor activity"/>
    <property type="evidence" value="ECO:0007669"/>
    <property type="project" value="InterPro"/>
</dbReference>
<dbReference type="GO" id="GO:0097367">
    <property type="term" value="F:carbohydrate derivative binding"/>
    <property type="evidence" value="ECO:0007669"/>
    <property type="project" value="InterPro"/>
</dbReference>
<organism evidence="6 7">
    <name type="scientific">Companilactobacillus kimchii</name>
    <dbReference type="NCBI Taxonomy" id="2801452"/>
    <lineage>
        <taxon>Bacteria</taxon>
        <taxon>Bacillati</taxon>
        <taxon>Bacillota</taxon>
        <taxon>Bacilli</taxon>
        <taxon>Lactobacillales</taxon>
        <taxon>Lactobacillaceae</taxon>
        <taxon>Companilactobacillus</taxon>
    </lineage>
</organism>
<dbReference type="SUPFAM" id="SSF53697">
    <property type="entry name" value="SIS domain"/>
    <property type="match status" value="1"/>
</dbReference>
<name>A0A210PA97_9LACO</name>
<dbReference type="CDD" id="cd05013">
    <property type="entry name" value="SIS_RpiR"/>
    <property type="match status" value="1"/>
</dbReference>
<dbReference type="Pfam" id="PF01418">
    <property type="entry name" value="HTH_6"/>
    <property type="match status" value="1"/>
</dbReference>
<keyword evidence="3" id="KW-0804">Transcription</keyword>
<dbReference type="PANTHER" id="PTHR30514">
    <property type="entry name" value="GLUCOKINASE"/>
    <property type="match status" value="1"/>
</dbReference>
<dbReference type="AlphaFoldDB" id="A0A210PA97"/>
<protein>
    <submittedName>
        <fullName evidence="6">Putative HTH-type transcriptional regulator</fullName>
    </submittedName>
</protein>
<evidence type="ECO:0000256" key="3">
    <source>
        <dbReference type="ARBA" id="ARBA00023163"/>
    </source>
</evidence>
<dbReference type="InterPro" id="IPR009057">
    <property type="entry name" value="Homeodomain-like_sf"/>
</dbReference>
<evidence type="ECO:0000256" key="2">
    <source>
        <dbReference type="ARBA" id="ARBA00023125"/>
    </source>
</evidence>
<sequence>MNFKNRVESARNDLTTAEAKVAEYILGHLEDTVKYNVKQLSVASGSSSATIVRMVKKLDIESFTAMKIMISMDLAAKDQKPHQELDIKANESYSSITDKLAENEIKNIQQTKDILKMSDCEKVVKRLLVTKTLYVFGIGASALAAENIHQKWSRIGFHVVVGRDINVFLTELSNATKEDTIWLISNSGDTPEMIYLAEYAKENKLYCITLTMFGQNRLSKLADVPLKTSRPMEPDVRVGATNSITGQFFVIDTILYLYFSRDFDKSFKAITASKSFVKDYKKHFKP</sequence>
<feature type="domain" description="HTH rpiR-type" evidence="4">
    <location>
        <begin position="1"/>
        <end position="77"/>
    </location>
</feature>
<keyword evidence="1" id="KW-0805">Transcription regulation</keyword>
<evidence type="ECO:0000313" key="7">
    <source>
        <dbReference type="Proteomes" id="UP000196649"/>
    </source>
</evidence>
<comment type="caution">
    <text evidence="6">The sequence shown here is derived from an EMBL/GenBank/DDBJ whole genome shotgun (WGS) entry which is preliminary data.</text>
</comment>
<reference evidence="6 7" key="1">
    <citation type="submission" date="2017-03" db="EMBL/GenBank/DDBJ databases">
        <title>Genome sequence of Lactobacillus kimchii KACC 12383.</title>
        <authorList>
            <person name="Chun J."/>
        </authorList>
    </citation>
    <scope>NUCLEOTIDE SEQUENCE [LARGE SCALE GENOMIC DNA]</scope>
    <source>
        <strain evidence="6 7">KACC 12383</strain>
    </source>
</reference>
<dbReference type="InterPro" id="IPR047640">
    <property type="entry name" value="RpiR-like"/>
</dbReference>
<dbReference type="Gene3D" id="3.40.50.10490">
    <property type="entry name" value="Glucose-6-phosphate isomerase like protein, domain 1"/>
    <property type="match status" value="1"/>
</dbReference>
<evidence type="ECO:0000259" key="4">
    <source>
        <dbReference type="PROSITE" id="PS51071"/>
    </source>
</evidence>
<evidence type="ECO:0000259" key="5">
    <source>
        <dbReference type="PROSITE" id="PS51464"/>
    </source>
</evidence>
<keyword evidence="2" id="KW-0238">DNA-binding</keyword>
<proteinExistence type="predicted"/>
<feature type="domain" description="SIS" evidence="5">
    <location>
        <begin position="123"/>
        <end position="264"/>
    </location>
</feature>
<dbReference type="Proteomes" id="UP000196649">
    <property type="component" value="Unassembled WGS sequence"/>
</dbReference>
<dbReference type="InterPro" id="IPR046348">
    <property type="entry name" value="SIS_dom_sf"/>
</dbReference>
<evidence type="ECO:0000313" key="6">
    <source>
        <dbReference type="EMBL" id="OWF33400.1"/>
    </source>
</evidence>
<dbReference type="InterPro" id="IPR035472">
    <property type="entry name" value="RpiR-like_SIS"/>
</dbReference>
<gene>
    <name evidence="6" type="ORF">LKACC12383_01006</name>
</gene>
<accession>A0A210PA97</accession>
<dbReference type="EMBL" id="MXAL01000004">
    <property type="protein sequence ID" value="OWF33400.1"/>
    <property type="molecule type" value="Genomic_DNA"/>
</dbReference>
<dbReference type="PROSITE" id="PS51071">
    <property type="entry name" value="HTH_RPIR"/>
    <property type="match status" value="1"/>
</dbReference>
<dbReference type="PROSITE" id="PS51464">
    <property type="entry name" value="SIS"/>
    <property type="match status" value="1"/>
</dbReference>
<dbReference type="Pfam" id="PF01380">
    <property type="entry name" value="SIS"/>
    <property type="match status" value="1"/>
</dbReference>
<dbReference type="GO" id="GO:1901135">
    <property type="term" value="P:carbohydrate derivative metabolic process"/>
    <property type="evidence" value="ECO:0007669"/>
    <property type="project" value="InterPro"/>
</dbReference>
<dbReference type="GO" id="GO:0003677">
    <property type="term" value="F:DNA binding"/>
    <property type="evidence" value="ECO:0007669"/>
    <property type="project" value="UniProtKB-KW"/>
</dbReference>
<dbReference type="PANTHER" id="PTHR30514:SF10">
    <property type="entry name" value="MURR_RPIR FAMILY TRANSCRIPTIONAL REGULATOR"/>
    <property type="match status" value="1"/>
</dbReference>